<keyword evidence="2" id="KW-0106">Calcium</keyword>
<evidence type="ECO:0000256" key="1">
    <source>
        <dbReference type="ARBA" id="ARBA00022723"/>
    </source>
</evidence>
<comment type="caution">
    <text evidence="5">The sequence shown here is derived from an EMBL/GenBank/DDBJ whole genome shotgun (WGS) entry which is preliminary data.</text>
</comment>
<dbReference type="InterPro" id="IPR035892">
    <property type="entry name" value="C2_domain_sf"/>
</dbReference>
<dbReference type="Proteomes" id="UP001189429">
    <property type="component" value="Unassembled WGS sequence"/>
</dbReference>
<accession>A0ABN9V6Q5</accession>
<feature type="non-terminal residue" evidence="5">
    <location>
        <position position="1"/>
    </location>
</feature>
<dbReference type="InterPro" id="IPR000008">
    <property type="entry name" value="C2_dom"/>
</dbReference>
<protein>
    <recommendedName>
        <fullName evidence="4">C2 domain-containing protein</fullName>
    </recommendedName>
</protein>
<reference evidence="5" key="1">
    <citation type="submission" date="2023-10" db="EMBL/GenBank/DDBJ databases">
        <authorList>
            <person name="Chen Y."/>
            <person name="Shah S."/>
            <person name="Dougan E. K."/>
            <person name="Thang M."/>
            <person name="Chan C."/>
        </authorList>
    </citation>
    <scope>NUCLEOTIDE SEQUENCE [LARGE SCALE GENOMIC DNA]</scope>
</reference>
<sequence>DGTPILERIEHRVSFHDNRDRALSFPELARDQLAHYAVLHVTLVKATGLVAADEYLVSEASSDPYVVVLVEDNELERTPAVKCSLEPEWNCTKEVPIHTANDVVQLRVMDEDLLTSDDLLGFVEFPVSGLPINEPVRGWLSLTAKDCPPDRGSRLEAEGSDEEPEEEMRATGDSRQVVLSLPASGSSEGAATGSGTEGVATEHDLISISGYRVCRILSGECKTVDGKAIRPRIRKVELFRAGLDPKSGRPQRSSSVDSVQLFATVFRPGPGAACTFEGALGHSCGRIRSPPGTLDNAALRGPARGASASALRFKALAEGSRERFEGRGLRAVPDAVAPPRFIGNCAPGKCFATGAATFSAGEDDGASFLASSMPATTATILG</sequence>
<keyword evidence="1" id="KW-0479">Metal-binding</keyword>
<organism evidence="5 6">
    <name type="scientific">Prorocentrum cordatum</name>
    <dbReference type="NCBI Taxonomy" id="2364126"/>
    <lineage>
        <taxon>Eukaryota</taxon>
        <taxon>Sar</taxon>
        <taxon>Alveolata</taxon>
        <taxon>Dinophyceae</taxon>
        <taxon>Prorocentrales</taxon>
        <taxon>Prorocentraceae</taxon>
        <taxon>Prorocentrum</taxon>
    </lineage>
</organism>
<dbReference type="CDD" id="cd00030">
    <property type="entry name" value="C2"/>
    <property type="match status" value="1"/>
</dbReference>
<gene>
    <name evidence="5" type="ORF">PCOR1329_LOCUS54665</name>
</gene>
<dbReference type="Pfam" id="PF00168">
    <property type="entry name" value="C2"/>
    <property type="match status" value="1"/>
</dbReference>
<proteinExistence type="predicted"/>
<feature type="domain" description="C2" evidence="4">
    <location>
        <begin position="20"/>
        <end position="140"/>
    </location>
</feature>
<keyword evidence="6" id="KW-1185">Reference proteome</keyword>
<evidence type="ECO:0000313" key="5">
    <source>
        <dbReference type="EMBL" id="CAK0867808.1"/>
    </source>
</evidence>
<evidence type="ECO:0000256" key="3">
    <source>
        <dbReference type="SAM" id="MobiDB-lite"/>
    </source>
</evidence>
<evidence type="ECO:0000313" key="6">
    <source>
        <dbReference type="Proteomes" id="UP001189429"/>
    </source>
</evidence>
<feature type="region of interest" description="Disordered" evidence="3">
    <location>
        <begin position="149"/>
        <end position="175"/>
    </location>
</feature>
<name>A0ABN9V6Q5_9DINO</name>
<dbReference type="SUPFAM" id="SSF49562">
    <property type="entry name" value="C2 domain (Calcium/lipid-binding domain, CaLB)"/>
    <property type="match status" value="1"/>
</dbReference>
<dbReference type="PANTHER" id="PTHR45911:SF4">
    <property type="entry name" value="MULTIPLE C2 AND TRANSMEMBRANE DOMAIN-CONTAINING PROTEIN"/>
    <property type="match status" value="1"/>
</dbReference>
<dbReference type="EMBL" id="CAUYUJ010016684">
    <property type="protein sequence ID" value="CAK0867808.1"/>
    <property type="molecule type" value="Genomic_DNA"/>
</dbReference>
<evidence type="ECO:0000256" key="2">
    <source>
        <dbReference type="ARBA" id="ARBA00022837"/>
    </source>
</evidence>
<evidence type="ECO:0000259" key="4">
    <source>
        <dbReference type="PROSITE" id="PS50004"/>
    </source>
</evidence>
<dbReference type="PANTHER" id="PTHR45911">
    <property type="entry name" value="C2 DOMAIN-CONTAINING PROTEIN"/>
    <property type="match status" value="1"/>
</dbReference>
<dbReference type="Gene3D" id="2.60.40.150">
    <property type="entry name" value="C2 domain"/>
    <property type="match status" value="1"/>
</dbReference>
<dbReference type="PROSITE" id="PS50004">
    <property type="entry name" value="C2"/>
    <property type="match status" value="1"/>
</dbReference>
<dbReference type="SMART" id="SM00239">
    <property type="entry name" value="C2"/>
    <property type="match status" value="1"/>
</dbReference>